<keyword evidence="2" id="KW-1185">Reference proteome</keyword>
<name>I7JCV2_BABMR</name>
<reference evidence="1 2" key="1">
    <citation type="journal article" date="2012" name="Nucleic Acids Res.">
        <title>Sequencing of the smallest Apicomplexan genome from the human pathogen Babesia microti.</title>
        <authorList>
            <person name="Cornillot E."/>
            <person name="Hadj-Kaddour K."/>
            <person name="Dassouli A."/>
            <person name="Noel B."/>
            <person name="Ranwez V."/>
            <person name="Vacherie B."/>
            <person name="Augagneur Y."/>
            <person name="Bres V."/>
            <person name="Duclos A."/>
            <person name="Randazzo S."/>
            <person name="Carcy B."/>
            <person name="Debierre-Grockiego F."/>
            <person name="Delbecq S."/>
            <person name="Moubri-Menage K."/>
            <person name="Shams-Eldin H."/>
            <person name="Usmani-Brown S."/>
            <person name="Bringaud F."/>
            <person name="Wincker P."/>
            <person name="Vivares C.P."/>
            <person name="Schwarz R.T."/>
            <person name="Schetters T.P."/>
            <person name="Krause P.J."/>
            <person name="Gorenflot A."/>
            <person name="Berry V."/>
            <person name="Barbe V."/>
            <person name="Ben Mamoun C."/>
        </authorList>
    </citation>
    <scope>NUCLEOTIDE SEQUENCE [LARGE SCALE GENOMIC DNA]</scope>
    <source>
        <strain evidence="1 2">RI</strain>
    </source>
</reference>
<evidence type="ECO:0000313" key="1">
    <source>
        <dbReference type="EMBL" id="CCF75460.1"/>
    </source>
</evidence>
<evidence type="ECO:0000313" key="2">
    <source>
        <dbReference type="Proteomes" id="UP000002899"/>
    </source>
</evidence>
<dbReference type="Proteomes" id="UP000002899">
    <property type="component" value="Chromosome IV"/>
</dbReference>
<dbReference type="VEuPathDB" id="PiroplasmaDB:BmR1_04g06315"/>
<dbReference type="RefSeq" id="XP_012649868.1">
    <property type="nucleotide sequence ID" value="XM_012794414.1"/>
</dbReference>
<protein>
    <submittedName>
        <fullName evidence="1">Uncharacterized protein</fullName>
    </submittedName>
</protein>
<proteinExistence type="predicted"/>
<reference evidence="1 2" key="2">
    <citation type="journal article" date="2013" name="PLoS ONE">
        <title>Whole genome mapping and re-organization of the nuclear and mitochondrial genomes of Babesia microti isolates.</title>
        <authorList>
            <person name="Cornillot E."/>
            <person name="Dassouli A."/>
            <person name="Garg A."/>
            <person name="Pachikara N."/>
            <person name="Randazzo S."/>
            <person name="Depoix D."/>
            <person name="Carcy B."/>
            <person name="Delbecq S."/>
            <person name="Frutos R."/>
            <person name="Silva J.C."/>
            <person name="Sutton R."/>
            <person name="Krause P.J."/>
            <person name="Mamoun C.B."/>
        </authorList>
    </citation>
    <scope>NUCLEOTIDE SEQUENCE [LARGE SCALE GENOMIC DNA]</scope>
    <source>
        <strain evidence="1 2">RI</strain>
    </source>
</reference>
<accession>I7JCV2</accession>
<dbReference type="EMBL" id="LN871599">
    <property type="protein sequence ID" value="CCF75460.1"/>
    <property type="molecule type" value="Genomic_DNA"/>
</dbReference>
<dbReference type="AlphaFoldDB" id="I7JCV2"/>
<dbReference type="GeneID" id="24425907"/>
<dbReference type="KEGG" id="bmic:BmR1_04g06315"/>
<organism evidence="1 2">
    <name type="scientific">Babesia microti (strain RI)</name>
    <dbReference type="NCBI Taxonomy" id="1133968"/>
    <lineage>
        <taxon>Eukaryota</taxon>
        <taxon>Sar</taxon>
        <taxon>Alveolata</taxon>
        <taxon>Apicomplexa</taxon>
        <taxon>Aconoidasida</taxon>
        <taxon>Piroplasmida</taxon>
        <taxon>Babesiidae</taxon>
        <taxon>Babesia</taxon>
    </lineage>
</organism>
<dbReference type="OrthoDB" id="365216at2759"/>
<sequence>MENLPNCSDVIQDEELVSNLCRNNATCKIRIHEEYVEALCDCSRLTNNTHYFVGKYCEIAVPHPRVSSNDINDSLNTCFIEDLLGINEWKNNFSIYGKIVN</sequence>
<reference evidence="1 2" key="3">
    <citation type="journal article" date="2016" name="Sci. Rep.">
        <title>Genome-wide diversity and gene expression profiling of Babesia microti isolates identify polymorphic genes that mediate host-pathogen interactions.</title>
        <authorList>
            <person name="Silva J.C."/>
            <person name="Cornillot E."/>
            <person name="McCracken C."/>
            <person name="Usmani-Brown S."/>
            <person name="Dwivedi A."/>
            <person name="Ifeonu O.O."/>
            <person name="Crabtree J."/>
            <person name="Gotia H.T."/>
            <person name="Virji A.Z."/>
            <person name="Reynes C."/>
            <person name="Colinge J."/>
            <person name="Kumar V."/>
            <person name="Lawres L."/>
            <person name="Pazzi J.E."/>
            <person name="Pablo J.V."/>
            <person name="Hung C."/>
            <person name="Brancato J."/>
            <person name="Kumari P."/>
            <person name="Orvis J."/>
            <person name="Tretina K."/>
            <person name="Chibucos M."/>
            <person name="Ott S."/>
            <person name="Sadzewicz L."/>
            <person name="Sengamalay N."/>
            <person name="Shetty A.C."/>
            <person name="Su Q."/>
            <person name="Tallon L."/>
            <person name="Fraser C.M."/>
            <person name="Frutos R."/>
            <person name="Molina D.M."/>
            <person name="Krause P.J."/>
            <person name="Ben Mamoun C."/>
        </authorList>
    </citation>
    <scope>NUCLEOTIDE SEQUENCE [LARGE SCALE GENOMIC DNA]</scope>
    <source>
        <strain evidence="1 2">RI</strain>
    </source>
</reference>